<dbReference type="GO" id="GO:0016301">
    <property type="term" value="F:kinase activity"/>
    <property type="evidence" value="ECO:0007669"/>
    <property type="project" value="UniProtKB-KW"/>
</dbReference>
<sequence length="437" mass="47036">MEQPRVVELEVPGWGAVSVPKDALALAVLGVVSFVAFFLLDPFRIIDKVDLRLVRLYEAPKKSAVRGRKVLCIVNPFSGRKEGLWQYAKVGHPLLKAAGAQVELVQTTHAGHFAELGAAMASDFLQDAQKHPFPDGGVLIFGGDGSVNEFLNGAISEASGGTNSLDDPKVVDVLEALKFAHVPCGSANGIAASAGATTPYQVIVQAIEGDGTGHHTAALDLTQVILEANSTAEESRMVDSHCVSWGIISDHDELIEDKWRHLGMLKMVLAPIYCILRNPSYAGTILLDPVALDLDAEKHGYCDGAELPEAEELSKDPRYSGWQSIRRIEGDFIMVTLANLSDASYDVKIAPGLGWSDGEAALVVVKAGLSRLSLIRIFLAFEDGSYLKLPFVQAYKVRRAHILADKVGSFTTSGAMLEDTRSVRLETIQGAANYVKS</sequence>
<evidence type="ECO:0000313" key="4">
    <source>
        <dbReference type="Proteomes" id="UP001642464"/>
    </source>
</evidence>
<dbReference type="PANTHER" id="PTHR12358">
    <property type="entry name" value="SPHINGOSINE KINASE"/>
    <property type="match status" value="1"/>
</dbReference>
<dbReference type="EMBL" id="CAXAMM010011897">
    <property type="protein sequence ID" value="CAK9027386.1"/>
    <property type="molecule type" value="Genomic_DNA"/>
</dbReference>
<gene>
    <name evidence="3" type="ORF">SCF082_LOCUS17898</name>
</gene>
<name>A0ABP0KKN4_9DINO</name>
<accession>A0ABP0KKN4</accession>
<proteinExistence type="predicted"/>
<dbReference type="Proteomes" id="UP001642464">
    <property type="component" value="Unassembled WGS sequence"/>
</dbReference>
<reference evidence="3 4" key="1">
    <citation type="submission" date="2024-02" db="EMBL/GenBank/DDBJ databases">
        <authorList>
            <person name="Chen Y."/>
            <person name="Shah S."/>
            <person name="Dougan E. K."/>
            <person name="Thang M."/>
            <person name="Chan C."/>
        </authorList>
    </citation>
    <scope>NUCLEOTIDE SEQUENCE [LARGE SCALE GENOMIC DNA]</scope>
</reference>
<evidence type="ECO:0000256" key="1">
    <source>
        <dbReference type="SAM" id="Phobius"/>
    </source>
</evidence>
<dbReference type="SUPFAM" id="SSF111331">
    <property type="entry name" value="NAD kinase/diacylglycerol kinase-like"/>
    <property type="match status" value="1"/>
</dbReference>
<dbReference type="PROSITE" id="PS50146">
    <property type="entry name" value="DAGK"/>
    <property type="match status" value="1"/>
</dbReference>
<organism evidence="3 4">
    <name type="scientific">Durusdinium trenchii</name>
    <dbReference type="NCBI Taxonomy" id="1381693"/>
    <lineage>
        <taxon>Eukaryota</taxon>
        <taxon>Sar</taxon>
        <taxon>Alveolata</taxon>
        <taxon>Dinophyceae</taxon>
        <taxon>Suessiales</taxon>
        <taxon>Symbiodiniaceae</taxon>
        <taxon>Durusdinium</taxon>
    </lineage>
</organism>
<dbReference type="Gene3D" id="2.60.200.40">
    <property type="match status" value="1"/>
</dbReference>
<dbReference type="PANTHER" id="PTHR12358:SF31">
    <property type="entry name" value="ACYLGLYCEROL KINASE, MITOCHONDRIAL"/>
    <property type="match status" value="1"/>
</dbReference>
<dbReference type="InterPro" id="IPR016064">
    <property type="entry name" value="NAD/diacylglycerol_kinase_sf"/>
</dbReference>
<dbReference type="InterPro" id="IPR017438">
    <property type="entry name" value="ATP-NAD_kinase_N"/>
</dbReference>
<dbReference type="Pfam" id="PF00781">
    <property type="entry name" value="DAGK_cat"/>
    <property type="match status" value="1"/>
</dbReference>
<keyword evidence="3" id="KW-0808">Transferase</keyword>
<feature type="transmembrane region" description="Helical" evidence="1">
    <location>
        <begin position="23"/>
        <end position="43"/>
    </location>
</feature>
<keyword evidence="3" id="KW-0418">Kinase</keyword>
<keyword evidence="1" id="KW-1133">Transmembrane helix</keyword>
<protein>
    <submittedName>
        <fullName evidence="3">Sphingosine kinase 2</fullName>
    </submittedName>
</protein>
<keyword evidence="1" id="KW-0812">Transmembrane</keyword>
<feature type="domain" description="DAGKc" evidence="2">
    <location>
        <begin position="65"/>
        <end position="228"/>
    </location>
</feature>
<dbReference type="InterPro" id="IPR001206">
    <property type="entry name" value="Diacylglycerol_kinase_cat_dom"/>
</dbReference>
<evidence type="ECO:0000259" key="2">
    <source>
        <dbReference type="PROSITE" id="PS50146"/>
    </source>
</evidence>
<comment type="caution">
    <text evidence="3">The sequence shown here is derived from an EMBL/GenBank/DDBJ whole genome shotgun (WGS) entry which is preliminary data.</text>
</comment>
<evidence type="ECO:0000313" key="3">
    <source>
        <dbReference type="EMBL" id="CAK9027386.1"/>
    </source>
</evidence>
<dbReference type="Gene3D" id="3.40.50.10330">
    <property type="entry name" value="Probable inorganic polyphosphate/atp-NAD kinase, domain 1"/>
    <property type="match status" value="1"/>
</dbReference>
<keyword evidence="1" id="KW-0472">Membrane</keyword>
<keyword evidence="4" id="KW-1185">Reference proteome</keyword>
<dbReference type="InterPro" id="IPR050187">
    <property type="entry name" value="Lipid_Phosphate_FormReg"/>
</dbReference>